<dbReference type="InterPro" id="IPR036249">
    <property type="entry name" value="Thioredoxin-like_sf"/>
</dbReference>
<keyword evidence="2" id="KW-1133">Transmembrane helix</keyword>
<evidence type="ECO:0000313" key="3">
    <source>
        <dbReference type="EMBL" id="ARN81231.1"/>
    </source>
</evidence>
<keyword evidence="2" id="KW-0472">Membrane</keyword>
<dbReference type="Proteomes" id="UP000193978">
    <property type="component" value="Chromosome"/>
</dbReference>
<dbReference type="EMBL" id="CP019948">
    <property type="protein sequence ID" value="ARN81231.1"/>
    <property type="molecule type" value="Genomic_DNA"/>
</dbReference>
<dbReference type="Pfam" id="PF02630">
    <property type="entry name" value="SCO1-SenC"/>
    <property type="match status" value="1"/>
</dbReference>
<proteinExistence type="inferred from homology"/>
<reference evidence="3 4" key="1">
    <citation type="submission" date="2017-02" db="EMBL/GenBank/DDBJ databases">
        <authorList>
            <person name="Peterson S.W."/>
        </authorList>
    </citation>
    <scope>NUCLEOTIDE SEQUENCE [LARGE SCALE GENOMIC DNA]</scope>
    <source>
        <strain evidence="3 4">S285</strain>
    </source>
</reference>
<keyword evidence="2" id="KW-0812">Transmembrane</keyword>
<gene>
    <name evidence="3" type="ORF">B1812_09220</name>
</gene>
<protein>
    <recommendedName>
        <fullName evidence="5">SCO family protein</fullName>
    </recommendedName>
</protein>
<evidence type="ECO:0000256" key="1">
    <source>
        <dbReference type="ARBA" id="ARBA00010996"/>
    </source>
</evidence>
<evidence type="ECO:0008006" key="5">
    <source>
        <dbReference type="Google" id="ProtNLM"/>
    </source>
</evidence>
<accession>A0A1W6MUF4</accession>
<dbReference type="InterPro" id="IPR003782">
    <property type="entry name" value="SCO1/SenC"/>
</dbReference>
<organism evidence="3 4">
    <name type="scientific">Methylocystis bryophila</name>
    <dbReference type="NCBI Taxonomy" id="655015"/>
    <lineage>
        <taxon>Bacteria</taxon>
        <taxon>Pseudomonadati</taxon>
        <taxon>Pseudomonadota</taxon>
        <taxon>Alphaproteobacteria</taxon>
        <taxon>Hyphomicrobiales</taxon>
        <taxon>Methylocystaceae</taxon>
        <taxon>Methylocystis</taxon>
    </lineage>
</organism>
<dbReference type="SUPFAM" id="SSF52833">
    <property type="entry name" value="Thioredoxin-like"/>
    <property type="match status" value="1"/>
</dbReference>
<dbReference type="KEGG" id="mbry:B1812_09220"/>
<evidence type="ECO:0000256" key="2">
    <source>
        <dbReference type="SAM" id="Phobius"/>
    </source>
</evidence>
<keyword evidence="4" id="KW-1185">Reference proteome</keyword>
<dbReference type="STRING" id="655015.B1812_09220"/>
<feature type="transmembrane region" description="Helical" evidence="2">
    <location>
        <begin position="252"/>
        <end position="272"/>
    </location>
</feature>
<sequence>MSLQPAQPARRGRRARPSLPIGLALVLSLLAVPALAHGVSSAELDGIAYRQAPGARLPLEITLRDENGAPLRLVELFDGPPLILILGYFHCPKLCSVARATLLSVLRDGGLTAGADYTFAAISIDPSEDATAAAGAKAADLAHFGPPGAERHWRFLTGEETALRRLKTAVGFDDRFDERRKAFAHPLGVVFVTPKGVVSGYLLDLGYNAEDIRRATARAASGEIVPPVSPILLLCFDFDSTTGHYSFAIVKALRWGAAATLGLLGLLAFRALQKDMRRV</sequence>
<dbReference type="AlphaFoldDB" id="A0A1W6MUF4"/>
<comment type="similarity">
    <text evidence="1">Belongs to the SCO1/2 family.</text>
</comment>
<evidence type="ECO:0000313" key="4">
    <source>
        <dbReference type="Proteomes" id="UP000193978"/>
    </source>
</evidence>
<name>A0A1W6MUF4_9HYPH</name>
<dbReference type="Gene3D" id="3.40.30.10">
    <property type="entry name" value="Glutaredoxin"/>
    <property type="match status" value="1"/>
</dbReference>